<dbReference type="InterPro" id="IPR004840">
    <property type="entry name" value="Amino_acid_permease_CS"/>
</dbReference>
<dbReference type="Gene3D" id="1.20.1740.10">
    <property type="entry name" value="Amino acid/polyamine transporter I"/>
    <property type="match status" value="1"/>
</dbReference>
<evidence type="ECO:0000256" key="6">
    <source>
        <dbReference type="ARBA" id="ARBA00023136"/>
    </source>
</evidence>
<gene>
    <name evidence="10" type="ORF">E3P99_02013</name>
</gene>
<reference evidence="10 11" key="1">
    <citation type="submission" date="2019-03" db="EMBL/GenBank/DDBJ databases">
        <title>Sequencing 23 genomes of Wallemia ichthyophaga.</title>
        <authorList>
            <person name="Gostincar C."/>
        </authorList>
    </citation>
    <scope>NUCLEOTIDE SEQUENCE [LARGE SCALE GENOMIC DNA]</scope>
    <source>
        <strain evidence="10 11">EXF-5753</strain>
    </source>
</reference>
<feature type="transmembrane region" description="Helical" evidence="8">
    <location>
        <begin position="333"/>
        <end position="354"/>
    </location>
</feature>
<feature type="transmembrane region" description="Helical" evidence="8">
    <location>
        <begin position="504"/>
        <end position="525"/>
    </location>
</feature>
<feature type="transmembrane region" description="Helical" evidence="8">
    <location>
        <begin position="101"/>
        <end position="120"/>
    </location>
</feature>
<keyword evidence="4" id="KW-0029">Amino-acid transport</keyword>
<dbReference type="Pfam" id="PF00324">
    <property type="entry name" value="AA_permease"/>
    <property type="match status" value="1"/>
</dbReference>
<keyword evidence="6 8" id="KW-0472">Membrane</keyword>
<evidence type="ECO:0000256" key="1">
    <source>
        <dbReference type="ARBA" id="ARBA00004141"/>
    </source>
</evidence>
<dbReference type="OrthoDB" id="3900342at2759"/>
<sequence length="612" mass="66449">MLHDEEKIVGLSSANPIKVEDKKESSFATPDVSNAPETYDPAQESIWTRLGLSLNSFRTAPATTARVAVATDTGEIAQEEIEGAASDGALQKNIPGRSLQMIAVGGSIGTGLFISTGGALADGGPVSMLIGWLIMSVTLFCVVNAIGELAILYPAEGGFYAMANRFIDENVGYAMGILYAMQWVVVLPLELTAIAQTIQYWDGDIFDIKTSNAVWITVFFVVVILINIFGNKAYAEEEFWSAIVKVAVIILFIIAGVVFNCGGGPSSGDFGEYIGGEYYHREGLHNGIANGFKGVCSVFVAAGFSFAGSELVGIAVSEVKDPVKVMPSAIKGVVWRIFVIFFISVIIIGLNVPYDDSRLMSDDNPSATSPFVIMMSKANVKGLDHLINTIILLSCTSIALASVYGGSRTIQAMAMQRFLPKWCAKVDKAGRPLNAVFISLLFGPLAYLALASNGSTVLDWLIAVSALATLFTWLSICICHIRFRSAWYKQGHTKDEIPYQSASGVLGSWFAGFVIILILIAQFYIAVFPIGEGDMSKEERASGFFQAYLALPVGLFFYAQSFFIKTTWPTRSKDIDLDTGRKVFLTADYLNAQRQARKNAPIPTRIWNFLFN</sequence>
<feature type="compositionally biased region" description="Polar residues" evidence="7">
    <location>
        <begin position="26"/>
        <end position="36"/>
    </location>
</feature>
<evidence type="ECO:0000313" key="10">
    <source>
        <dbReference type="EMBL" id="TIA89579.1"/>
    </source>
</evidence>
<dbReference type="PROSITE" id="PS00218">
    <property type="entry name" value="AMINO_ACID_PERMEASE_1"/>
    <property type="match status" value="1"/>
</dbReference>
<evidence type="ECO:0000256" key="4">
    <source>
        <dbReference type="ARBA" id="ARBA00022970"/>
    </source>
</evidence>
<comment type="caution">
    <text evidence="10">The sequence shown here is derived from an EMBL/GenBank/DDBJ whole genome shotgun (WGS) entry which is preliminary data.</text>
</comment>
<comment type="subcellular location">
    <subcellularLocation>
        <location evidence="1">Membrane</location>
        <topology evidence="1">Multi-pass membrane protein</topology>
    </subcellularLocation>
</comment>
<feature type="region of interest" description="Disordered" evidence="7">
    <location>
        <begin position="20"/>
        <end position="39"/>
    </location>
</feature>
<dbReference type="InterPro" id="IPR004841">
    <property type="entry name" value="AA-permease/SLC12A_dom"/>
</dbReference>
<feature type="transmembrane region" description="Helical" evidence="8">
    <location>
        <begin position="176"/>
        <end position="201"/>
    </location>
</feature>
<feature type="transmembrane region" description="Helical" evidence="8">
    <location>
        <begin position="242"/>
        <end position="259"/>
    </location>
</feature>
<keyword evidence="11" id="KW-1185">Reference proteome</keyword>
<keyword evidence="3 8" id="KW-0812">Transmembrane</keyword>
<feature type="transmembrane region" description="Helical" evidence="8">
    <location>
        <begin position="385"/>
        <end position="407"/>
    </location>
</feature>
<feature type="transmembrane region" description="Helical" evidence="8">
    <location>
        <begin position="213"/>
        <end position="230"/>
    </location>
</feature>
<feature type="transmembrane region" description="Helical" evidence="8">
    <location>
        <begin position="460"/>
        <end position="483"/>
    </location>
</feature>
<evidence type="ECO:0000259" key="9">
    <source>
        <dbReference type="Pfam" id="PF00324"/>
    </source>
</evidence>
<dbReference type="AlphaFoldDB" id="A0A4T0FML3"/>
<keyword evidence="2" id="KW-0813">Transport</keyword>
<organism evidence="10 11">
    <name type="scientific">Wallemia hederae</name>
    <dbReference type="NCBI Taxonomy" id="1540922"/>
    <lineage>
        <taxon>Eukaryota</taxon>
        <taxon>Fungi</taxon>
        <taxon>Dikarya</taxon>
        <taxon>Basidiomycota</taxon>
        <taxon>Wallemiomycotina</taxon>
        <taxon>Wallemiomycetes</taxon>
        <taxon>Wallemiales</taxon>
        <taxon>Wallemiaceae</taxon>
        <taxon>Wallemia</taxon>
    </lineage>
</organism>
<dbReference type="PANTHER" id="PTHR43341">
    <property type="entry name" value="AMINO ACID PERMEASE"/>
    <property type="match status" value="1"/>
</dbReference>
<keyword evidence="5 8" id="KW-1133">Transmembrane helix</keyword>
<proteinExistence type="predicted"/>
<dbReference type="InterPro" id="IPR050524">
    <property type="entry name" value="APC_YAT"/>
</dbReference>
<accession>A0A4T0FML3</accession>
<evidence type="ECO:0000256" key="8">
    <source>
        <dbReference type="SAM" id="Phobius"/>
    </source>
</evidence>
<name>A0A4T0FML3_9BASI</name>
<dbReference type="PANTHER" id="PTHR43341:SF12">
    <property type="entry name" value="AMINO ACID TRANSPORTER (EUROFUNG)"/>
    <property type="match status" value="1"/>
</dbReference>
<feature type="transmembrane region" description="Helical" evidence="8">
    <location>
        <begin position="132"/>
        <end position="155"/>
    </location>
</feature>
<dbReference type="EMBL" id="SPNW01000026">
    <property type="protein sequence ID" value="TIA89579.1"/>
    <property type="molecule type" value="Genomic_DNA"/>
</dbReference>
<feature type="transmembrane region" description="Helical" evidence="8">
    <location>
        <begin position="435"/>
        <end position="454"/>
    </location>
</feature>
<dbReference type="FunFam" id="1.20.1740.10:FF:000001">
    <property type="entry name" value="Amino acid permease"/>
    <property type="match status" value="1"/>
</dbReference>
<dbReference type="PIRSF" id="PIRSF006060">
    <property type="entry name" value="AA_transporter"/>
    <property type="match status" value="1"/>
</dbReference>
<evidence type="ECO:0000256" key="3">
    <source>
        <dbReference type="ARBA" id="ARBA00022692"/>
    </source>
</evidence>
<dbReference type="Proteomes" id="UP000310189">
    <property type="component" value="Unassembled WGS sequence"/>
</dbReference>
<evidence type="ECO:0000256" key="2">
    <source>
        <dbReference type="ARBA" id="ARBA00022448"/>
    </source>
</evidence>
<protein>
    <recommendedName>
        <fullName evidence="9">Amino acid permease/ SLC12A domain-containing protein</fullName>
    </recommendedName>
</protein>
<evidence type="ECO:0000313" key="11">
    <source>
        <dbReference type="Proteomes" id="UP000310189"/>
    </source>
</evidence>
<feature type="transmembrane region" description="Helical" evidence="8">
    <location>
        <begin position="291"/>
        <end position="312"/>
    </location>
</feature>
<dbReference type="GO" id="GO:0015171">
    <property type="term" value="F:amino acid transmembrane transporter activity"/>
    <property type="evidence" value="ECO:0007669"/>
    <property type="project" value="TreeGrafter"/>
</dbReference>
<feature type="domain" description="Amino acid permease/ SLC12A" evidence="9">
    <location>
        <begin position="99"/>
        <end position="569"/>
    </location>
</feature>
<dbReference type="GO" id="GO:0016020">
    <property type="term" value="C:membrane"/>
    <property type="evidence" value="ECO:0007669"/>
    <property type="project" value="UniProtKB-SubCell"/>
</dbReference>
<evidence type="ECO:0000256" key="7">
    <source>
        <dbReference type="SAM" id="MobiDB-lite"/>
    </source>
</evidence>
<evidence type="ECO:0000256" key="5">
    <source>
        <dbReference type="ARBA" id="ARBA00022989"/>
    </source>
</evidence>
<feature type="transmembrane region" description="Helical" evidence="8">
    <location>
        <begin position="545"/>
        <end position="564"/>
    </location>
</feature>